<dbReference type="Proteomes" id="UP000228934">
    <property type="component" value="Unassembled WGS sequence"/>
</dbReference>
<name>A0A2G9Q592_AQUCT</name>
<protein>
    <submittedName>
        <fullName evidence="1">Uncharacterized protein</fullName>
    </submittedName>
</protein>
<proteinExistence type="predicted"/>
<reference evidence="2" key="1">
    <citation type="journal article" date="2017" name="Nat. Commun.">
        <title>The North American bullfrog draft genome provides insight into hormonal regulation of long noncoding RNA.</title>
        <authorList>
            <person name="Hammond S.A."/>
            <person name="Warren R.L."/>
            <person name="Vandervalk B.P."/>
            <person name="Kucuk E."/>
            <person name="Khan H."/>
            <person name="Gibb E.A."/>
            <person name="Pandoh P."/>
            <person name="Kirk H."/>
            <person name="Zhao Y."/>
            <person name="Jones M."/>
            <person name="Mungall A.J."/>
            <person name="Coope R."/>
            <person name="Pleasance S."/>
            <person name="Moore R.A."/>
            <person name="Holt R.A."/>
            <person name="Round J.M."/>
            <person name="Ohora S."/>
            <person name="Walle B.V."/>
            <person name="Veldhoen N."/>
            <person name="Helbing C.C."/>
            <person name="Birol I."/>
        </authorList>
    </citation>
    <scope>NUCLEOTIDE SEQUENCE [LARGE SCALE GENOMIC DNA]</scope>
</reference>
<organism evidence="1 2">
    <name type="scientific">Aquarana catesbeiana</name>
    <name type="common">American bullfrog</name>
    <name type="synonym">Rana catesbeiana</name>
    <dbReference type="NCBI Taxonomy" id="8400"/>
    <lineage>
        <taxon>Eukaryota</taxon>
        <taxon>Metazoa</taxon>
        <taxon>Chordata</taxon>
        <taxon>Craniata</taxon>
        <taxon>Vertebrata</taxon>
        <taxon>Euteleostomi</taxon>
        <taxon>Amphibia</taxon>
        <taxon>Batrachia</taxon>
        <taxon>Anura</taxon>
        <taxon>Neobatrachia</taxon>
        <taxon>Ranoidea</taxon>
        <taxon>Ranidae</taxon>
        <taxon>Aquarana</taxon>
    </lineage>
</organism>
<evidence type="ECO:0000313" key="2">
    <source>
        <dbReference type="Proteomes" id="UP000228934"/>
    </source>
</evidence>
<sequence>MRETPPAPSVLSSLFLTPSHSAQWGKSTWWRQSRCLIITPTRRRRRKARSLKCPDPGRDDLRPQICPLGRCWRWWTSRRGLTMTGSMDLTPTPMSERPR</sequence>
<accession>A0A2G9Q592</accession>
<evidence type="ECO:0000313" key="1">
    <source>
        <dbReference type="EMBL" id="PIO10769.1"/>
    </source>
</evidence>
<gene>
    <name evidence="1" type="ORF">AB205_0144560</name>
</gene>
<dbReference type="EMBL" id="KZ368919">
    <property type="protein sequence ID" value="PIO10769.1"/>
    <property type="molecule type" value="Genomic_DNA"/>
</dbReference>
<keyword evidence="2" id="KW-1185">Reference proteome</keyword>
<dbReference type="AlphaFoldDB" id="A0A2G9Q592"/>